<comment type="caution">
    <text evidence="1">The sequence shown here is derived from an EMBL/GenBank/DDBJ whole genome shotgun (WGS) entry which is preliminary data.</text>
</comment>
<name>A0ABR2UN44_9PEZI</name>
<sequence>MWTNRVSAVVSTTFGVLCITSALPFVGIPFPSRAWATYYADKNKWLAELSGGRLTPDQAGYTSAALRIAVGACCIYPPTREAALLVNGAIVCRGTMLAYRDGRPMRPQWTMLSAIALCLVLGRL</sequence>
<dbReference type="Proteomes" id="UP001408356">
    <property type="component" value="Unassembled WGS sequence"/>
</dbReference>
<evidence type="ECO:0000313" key="1">
    <source>
        <dbReference type="EMBL" id="KAK9416059.1"/>
    </source>
</evidence>
<organism evidence="1 2">
    <name type="scientific">Seiridium unicorne</name>
    <dbReference type="NCBI Taxonomy" id="138068"/>
    <lineage>
        <taxon>Eukaryota</taxon>
        <taxon>Fungi</taxon>
        <taxon>Dikarya</taxon>
        <taxon>Ascomycota</taxon>
        <taxon>Pezizomycotina</taxon>
        <taxon>Sordariomycetes</taxon>
        <taxon>Xylariomycetidae</taxon>
        <taxon>Amphisphaeriales</taxon>
        <taxon>Sporocadaceae</taxon>
        <taxon>Seiridium</taxon>
    </lineage>
</organism>
<evidence type="ECO:0000313" key="2">
    <source>
        <dbReference type="Proteomes" id="UP001408356"/>
    </source>
</evidence>
<accession>A0ABR2UN44</accession>
<dbReference type="EMBL" id="JARVKF010000409">
    <property type="protein sequence ID" value="KAK9416059.1"/>
    <property type="molecule type" value="Genomic_DNA"/>
</dbReference>
<gene>
    <name evidence="1" type="ORF">SUNI508_09832</name>
</gene>
<protein>
    <submittedName>
        <fullName evidence="1">Major facilitator superfamily transporter</fullName>
    </submittedName>
</protein>
<keyword evidence="2" id="KW-1185">Reference proteome</keyword>
<reference evidence="1 2" key="1">
    <citation type="journal article" date="2024" name="J. Plant Pathol.">
        <title>Sequence and assembly of the genome of Seiridium unicorne, isolate CBS 538.82, causal agent of cypress canker disease.</title>
        <authorList>
            <person name="Scali E."/>
            <person name="Rocca G.D."/>
            <person name="Danti R."/>
            <person name="Garbelotto M."/>
            <person name="Barberini S."/>
            <person name="Baroncelli R."/>
            <person name="Emiliani G."/>
        </authorList>
    </citation>
    <scope>NUCLEOTIDE SEQUENCE [LARGE SCALE GENOMIC DNA]</scope>
    <source>
        <strain evidence="1 2">BM-138-508</strain>
    </source>
</reference>
<proteinExistence type="predicted"/>